<dbReference type="InterPro" id="IPR004360">
    <property type="entry name" value="Glyas_Fos-R_dOase_dom"/>
</dbReference>
<dbReference type="RefSeq" id="WP_345930077.1">
    <property type="nucleotide sequence ID" value="NZ_JBDIVF010000014.1"/>
</dbReference>
<protein>
    <submittedName>
        <fullName evidence="2">VOC family protein</fullName>
    </submittedName>
</protein>
<reference evidence="2 3" key="1">
    <citation type="submission" date="2024-07" db="EMBL/GenBank/DDBJ databases">
        <title>Uliginosibacterium paludis KCTC:42655.</title>
        <authorList>
            <person name="Kim M.K."/>
        </authorList>
    </citation>
    <scope>NUCLEOTIDE SEQUENCE [LARGE SCALE GENOMIC DNA]</scope>
    <source>
        <strain evidence="2 3">KCTC 42655</strain>
    </source>
</reference>
<dbReference type="SUPFAM" id="SSF54593">
    <property type="entry name" value="Glyoxalase/Bleomycin resistance protein/Dihydroxybiphenyl dioxygenase"/>
    <property type="match status" value="1"/>
</dbReference>
<dbReference type="Proteomes" id="UP001548590">
    <property type="component" value="Unassembled WGS sequence"/>
</dbReference>
<sequence>MEARISIITLGVSDSAASTAFYRDGLKLPLLADQSNETISFFEVNRGSLWLALYPAHLLAEDARVAPERTGFRGFTIAHNLRSPEEVDQIFREALAAGATAVKSPEKVFWGGYSGYFADPDGFLWEVAHNPFSWIE</sequence>
<dbReference type="Pfam" id="PF00903">
    <property type="entry name" value="Glyoxalase"/>
    <property type="match status" value="1"/>
</dbReference>
<evidence type="ECO:0000259" key="1">
    <source>
        <dbReference type="PROSITE" id="PS51819"/>
    </source>
</evidence>
<dbReference type="PROSITE" id="PS51819">
    <property type="entry name" value="VOC"/>
    <property type="match status" value="1"/>
</dbReference>
<proteinExistence type="predicted"/>
<dbReference type="InterPro" id="IPR037523">
    <property type="entry name" value="VOC_core"/>
</dbReference>
<gene>
    <name evidence="2" type="ORF">ABVT11_14315</name>
</gene>
<keyword evidence="3" id="KW-1185">Reference proteome</keyword>
<dbReference type="PANTHER" id="PTHR36503">
    <property type="entry name" value="BLR2520 PROTEIN"/>
    <property type="match status" value="1"/>
</dbReference>
<dbReference type="Gene3D" id="3.10.180.10">
    <property type="entry name" value="2,3-Dihydroxybiphenyl 1,2-Dioxygenase, domain 1"/>
    <property type="match status" value="1"/>
</dbReference>
<dbReference type="EMBL" id="JBEWLZ010000008">
    <property type="protein sequence ID" value="MET1491009.1"/>
    <property type="molecule type" value="Genomic_DNA"/>
</dbReference>
<name>A0ABV2CSX8_9RHOO</name>
<feature type="domain" description="VOC" evidence="1">
    <location>
        <begin position="4"/>
        <end position="130"/>
    </location>
</feature>
<evidence type="ECO:0000313" key="2">
    <source>
        <dbReference type="EMBL" id="MET1491009.1"/>
    </source>
</evidence>
<comment type="caution">
    <text evidence="2">The sequence shown here is derived from an EMBL/GenBank/DDBJ whole genome shotgun (WGS) entry which is preliminary data.</text>
</comment>
<evidence type="ECO:0000313" key="3">
    <source>
        <dbReference type="Proteomes" id="UP001548590"/>
    </source>
</evidence>
<accession>A0ABV2CSX8</accession>
<dbReference type="CDD" id="cd07251">
    <property type="entry name" value="VOC_like"/>
    <property type="match status" value="1"/>
</dbReference>
<organism evidence="2 3">
    <name type="scientific">Uliginosibacterium paludis</name>
    <dbReference type="NCBI Taxonomy" id="1615952"/>
    <lineage>
        <taxon>Bacteria</taxon>
        <taxon>Pseudomonadati</taxon>
        <taxon>Pseudomonadota</taxon>
        <taxon>Betaproteobacteria</taxon>
        <taxon>Rhodocyclales</taxon>
        <taxon>Zoogloeaceae</taxon>
        <taxon>Uliginosibacterium</taxon>
    </lineage>
</organism>
<dbReference type="InterPro" id="IPR029068">
    <property type="entry name" value="Glyas_Bleomycin-R_OHBP_Dase"/>
</dbReference>
<dbReference type="PANTHER" id="PTHR36503:SF1">
    <property type="entry name" value="BLR2520 PROTEIN"/>
    <property type="match status" value="1"/>
</dbReference>